<dbReference type="GO" id="GO:0005886">
    <property type="term" value="C:plasma membrane"/>
    <property type="evidence" value="ECO:0007669"/>
    <property type="project" value="UniProtKB-SubCell"/>
</dbReference>
<dbReference type="PaxDb" id="35128-Thaps11878"/>
<dbReference type="InParanoid" id="B8CFU0"/>
<evidence type="ECO:0000256" key="5">
    <source>
        <dbReference type="ARBA" id="ARBA00022692"/>
    </source>
</evidence>
<dbReference type="RefSeq" id="XP_002295074.1">
    <property type="nucleotide sequence ID" value="XM_002295038.1"/>
</dbReference>
<organism evidence="18 19">
    <name type="scientific">Thalassiosira pseudonana</name>
    <name type="common">Marine diatom</name>
    <name type="synonym">Cyclotella nana</name>
    <dbReference type="NCBI Taxonomy" id="35128"/>
    <lineage>
        <taxon>Eukaryota</taxon>
        <taxon>Sar</taxon>
        <taxon>Stramenopiles</taxon>
        <taxon>Ochrophyta</taxon>
        <taxon>Bacillariophyta</taxon>
        <taxon>Coscinodiscophyceae</taxon>
        <taxon>Thalassiosirophycidae</taxon>
        <taxon>Thalassiosirales</taxon>
        <taxon>Thalassiosiraceae</taxon>
        <taxon>Thalassiosira</taxon>
    </lineage>
</organism>
<accession>B8CFU0</accession>
<dbReference type="GeneID" id="7443928"/>
<feature type="transmembrane region" description="Helical" evidence="16">
    <location>
        <begin position="201"/>
        <end position="222"/>
    </location>
</feature>
<keyword evidence="9" id="KW-0442">Lipid degradation</keyword>
<evidence type="ECO:0000256" key="16">
    <source>
        <dbReference type="SAM" id="Phobius"/>
    </source>
</evidence>
<comment type="subcellular location">
    <subcellularLocation>
        <location evidence="2">Cell membrane</location>
        <topology evidence="2">Multi-pass membrane protein</topology>
    </subcellularLocation>
</comment>
<evidence type="ECO:0000256" key="6">
    <source>
        <dbReference type="ARBA" id="ARBA00022723"/>
    </source>
</evidence>
<evidence type="ECO:0000256" key="9">
    <source>
        <dbReference type="ARBA" id="ARBA00022963"/>
    </source>
</evidence>
<dbReference type="HOGENOM" id="CLU_308716_0_0_1"/>
<dbReference type="Proteomes" id="UP000001449">
    <property type="component" value="Chromosome 22"/>
</dbReference>
<reference evidence="18 19" key="1">
    <citation type="journal article" date="2004" name="Science">
        <title>The genome of the diatom Thalassiosira pseudonana: ecology, evolution, and metabolism.</title>
        <authorList>
            <person name="Armbrust E.V."/>
            <person name="Berges J.A."/>
            <person name="Bowler C."/>
            <person name="Green B.R."/>
            <person name="Martinez D."/>
            <person name="Putnam N.H."/>
            <person name="Zhou S."/>
            <person name="Allen A.E."/>
            <person name="Apt K.E."/>
            <person name="Bechner M."/>
            <person name="Brzezinski M.A."/>
            <person name="Chaal B.K."/>
            <person name="Chiovitti A."/>
            <person name="Davis A.K."/>
            <person name="Demarest M.S."/>
            <person name="Detter J.C."/>
            <person name="Glavina T."/>
            <person name="Goodstein D."/>
            <person name="Hadi M.Z."/>
            <person name="Hellsten U."/>
            <person name="Hildebrand M."/>
            <person name="Jenkins B.D."/>
            <person name="Jurka J."/>
            <person name="Kapitonov V.V."/>
            <person name="Kroger N."/>
            <person name="Lau W.W."/>
            <person name="Lane T.W."/>
            <person name="Larimer F.W."/>
            <person name="Lippmeier J.C."/>
            <person name="Lucas S."/>
            <person name="Medina M."/>
            <person name="Montsant A."/>
            <person name="Obornik M."/>
            <person name="Parker M.S."/>
            <person name="Palenik B."/>
            <person name="Pazour G.J."/>
            <person name="Richardson P.M."/>
            <person name="Rynearson T.A."/>
            <person name="Saito M.A."/>
            <person name="Schwartz D.C."/>
            <person name="Thamatrakoln K."/>
            <person name="Valentin K."/>
            <person name="Vardi A."/>
            <person name="Wilkerson F.P."/>
            <person name="Rokhsar D.S."/>
        </authorList>
    </citation>
    <scope>NUCLEOTIDE SEQUENCE [LARGE SCALE GENOMIC DNA]</scope>
    <source>
        <strain evidence="18 19">CCMP1335</strain>
    </source>
</reference>
<evidence type="ECO:0000256" key="11">
    <source>
        <dbReference type="ARBA" id="ARBA00023098"/>
    </source>
</evidence>
<keyword evidence="4" id="KW-0597">Phosphoprotein</keyword>
<dbReference type="eggNOG" id="KOG2088">
    <property type="taxonomic scope" value="Eukaryota"/>
</dbReference>
<dbReference type="Gene3D" id="3.40.50.1820">
    <property type="entry name" value="alpha/beta hydrolase"/>
    <property type="match status" value="1"/>
</dbReference>
<evidence type="ECO:0000256" key="14">
    <source>
        <dbReference type="ARBA" id="ARBA00026104"/>
    </source>
</evidence>
<evidence type="ECO:0000256" key="4">
    <source>
        <dbReference type="ARBA" id="ARBA00022553"/>
    </source>
</evidence>
<keyword evidence="6" id="KW-0479">Metal-binding</keyword>
<dbReference type="GO" id="GO:0016042">
    <property type="term" value="P:lipid catabolic process"/>
    <property type="evidence" value="ECO:0000318"/>
    <property type="project" value="GO_Central"/>
</dbReference>
<dbReference type="CDD" id="cd00519">
    <property type="entry name" value="Lipase_3"/>
    <property type="match status" value="1"/>
</dbReference>
<proteinExistence type="predicted"/>
<feature type="compositionally biased region" description="Acidic residues" evidence="15">
    <location>
        <begin position="10"/>
        <end position="22"/>
    </location>
</feature>
<evidence type="ECO:0000256" key="3">
    <source>
        <dbReference type="ARBA" id="ARBA00022475"/>
    </source>
</evidence>
<dbReference type="GO" id="GO:0016298">
    <property type="term" value="F:lipase activity"/>
    <property type="evidence" value="ECO:0000318"/>
    <property type="project" value="GO_Central"/>
</dbReference>
<evidence type="ECO:0000313" key="19">
    <source>
        <dbReference type="Proteomes" id="UP000001449"/>
    </source>
</evidence>
<keyword evidence="8" id="KW-0106">Calcium</keyword>
<keyword evidence="3" id="KW-1003">Cell membrane</keyword>
<evidence type="ECO:0000256" key="1">
    <source>
        <dbReference type="ARBA" id="ARBA00001913"/>
    </source>
</evidence>
<dbReference type="EMBL" id="CM000653">
    <property type="protein sequence ID" value="EED87854.1"/>
    <property type="molecule type" value="Genomic_DNA"/>
</dbReference>
<protein>
    <recommendedName>
        <fullName evidence="14">sn-1-specific diacylglycerol lipase</fullName>
        <ecNumber evidence="14">3.1.1.116</ecNumber>
    </recommendedName>
</protein>
<dbReference type="EC" id="3.1.1.116" evidence="14"/>
<feature type="region of interest" description="Disordered" evidence="15">
    <location>
        <begin position="1"/>
        <end position="35"/>
    </location>
</feature>
<feature type="transmembrane region" description="Helical" evidence="16">
    <location>
        <begin position="316"/>
        <end position="347"/>
    </location>
</feature>
<keyword evidence="5 16" id="KW-0812">Transmembrane</keyword>
<dbReference type="SUPFAM" id="SSF53474">
    <property type="entry name" value="alpha/beta-Hydrolases"/>
    <property type="match status" value="1"/>
</dbReference>
<feature type="transmembrane region" description="Helical" evidence="16">
    <location>
        <begin position="274"/>
        <end position="293"/>
    </location>
</feature>
<feature type="transmembrane region" description="Helical" evidence="16">
    <location>
        <begin position="242"/>
        <end position="262"/>
    </location>
</feature>
<feature type="domain" description="Fungal lipase-type" evidence="17">
    <location>
        <begin position="570"/>
        <end position="710"/>
    </location>
</feature>
<dbReference type="InterPro" id="IPR002921">
    <property type="entry name" value="Fungal_lipase-type"/>
</dbReference>
<dbReference type="InterPro" id="IPR052214">
    <property type="entry name" value="DAG_Lipase-Related"/>
</dbReference>
<evidence type="ECO:0000256" key="15">
    <source>
        <dbReference type="SAM" id="MobiDB-lite"/>
    </source>
</evidence>
<dbReference type="GO" id="GO:0046872">
    <property type="term" value="F:metal ion binding"/>
    <property type="evidence" value="ECO:0007669"/>
    <property type="project" value="UniProtKB-KW"/>
</dbReference>
<evidence type="ECO:0000259" key="17">
    <source>
        <dbReference type="Pfam" id="PF01764"/>
    </source>
</evidence>
<feature type="region of interest" description="Disordered" evidence="15">
    <location>
        <begin position="56"/>
        <end position="89"/>
    </location>
</feature>
<comment type="catalytic activity">
    <reaction evidence="13">
        <text>a 1,2-diacyl-sn-glycerol + H2O = a 2-acylglycerol + a fatty acid + H(+)</text>
        <dbReference type="Rhea" id="RHEA:33275"/>
        <dbReference type="ChEBI" id="CHEBI:15377"/>
        <dbReference type="ChEBI" id="CHEBI:15378"/>
        <dbReference type="ChEBI" id="CHEBI:17389"/>
        <dbReference type="ChEBI" id="CHEBI:17815"/>
        <dbReference type="ChEBI" id="CHEBI:28868"/>
        <dbReference type="EC" id="3.1.1.116"/>
    </reaction>
    <physiologicalReaction direction="left-to-right" evidence="13">
        <dbReference type="Rhea" id="RHEA:33276"/>
    </physiologicalReaction>
</comment>
<evidence type="ECO:0000256" key="12">
    <source>
        <dbReference type="ARBA" id="ARBA00023136"/>
    </source>
</evidence>
<keyword evidence="11" id="KW-0443">Lipid metabolism</keyword>
<evidence type="ECO:0000256" key="2">
    <source>
        <dbReference type="ARBA" id="ARBA00004651"/>
    </source>
</evidence>
<dbReference type="PANTHER" id="PTHR45792">
    <property type="entry name" value="DIACYLGLYCEROL LIPASE HOMOLOG-RELATED"/>
    <property type="match status" value="1"/>
</dbReference>
<dbReference type="AlphaFoldDB" id="B8CFU0"/>
<keyword evidence="12 16" id="KW-0472">Membrane</keyword>
<dbReference type="Pfam" id="PF01764">
    <property type="entry name" value="Lipase_3"/>
    <property type="match status" value="1"/>
</dbReference>
<evidence type="ECO:0000256" key="7">
    <source>
        <dbReference type="ARBA" id="ARBA00022801"/>
    </source>
</evidence>
<dbReference type="KEGG" id="tps:THAPSDRAFT_11878"/>
<name>B8CFU0_THAPS</name>
<gene>
    <name evidence="18" type="ORF">THAPSDRAFT_11878</name>
</gene>
<dbReference type="PANTHER" id="PTHR45792:SF8">
    <property type="entry name" value="DIACYLGLYCEROL LIPASE-ALPHA"/>
    <property type="match status" value="1"/>
</dbReference>
<keyword evidence="19" id="KW-1185">Reference proteome</keyword>
<dbReference type="InterPro" id="IPR029058">
    <property type="entry name" value="AB_hydrolase_fold"/>
</dbReference>
<comment type="cofactor">
    <cofactor evidence="1">
        <name>Ca(2+)</name>
        <dbReference type="ChEBI" id="CHEBI:29108"/>
    </cofactor>
</comment>
<evidence type="ECO:0000256" key="8">
    <source>
        <dbReference type="ARBA" id="ARBA00022837"/>
    </source>
</evidence>
<evidence type="ECO:0000256" key="10">
    <source>
        <dbReference type="ARBA" id="ARBA00022989"/>
    </source>
</evidence>
<reference evidence="18 19" key="2">
    <citation type="journal article" date="2008" name="Nature">
        <title>The Phaeodactylum genome reveals the evolutionary history of diatom genomes.</title>
        <authorList>
            <person name="Bowler C."/>
            <person name="Allen A.E."/>
            <person name="Badger J.H."/>
            <person name="Grimwood J."/>
            <person name="Jabbari K."/>
            <person name="Kuo A."/>
            <person name="Maheswari U."/>
            <person name="Martens C."/>
            <person name="Maumus F."/>
            <person name="Otillar R.P."/>
            <person name="Rayko E."/>
            <person name="Salamov A."/>
            <person name="Vandepoele K."/>
            <person name="Beszteri B."/>
            <person name="Gruber A."/>
            <person name="Heijde M."/>
            <person name="Katinka M."/>
            <person name="Mock T."/>
            <person name="Valentin K."/>
            <person name="Verret F."/>
            <person name="Berges J.A."/>
            <person name="Brownlee C."/>
            <person name="Cadoret J.P."/>
            <person name="Chiovitti A."/>
            <person name="Choi C.J."/>
            <person name="Coesel S."/>
            <person name="De Martino A."/>
            <person name="Detter J.C."/>
            <person name="Durkin C."/>
            <person name="Falciatore A."/>
            <person name="Fournet J."/>
            <person name="Haruta M."/>
            <person name="Huysman M.J."/>
            <person name="Jenkins B.D."/>
            <person name="Jiroutova K."/>
            <person name="Jorgensen R.E."/>
            <person name="Joubert Y."/>
            <person name="Kaplan A."/>
            <person name="Kroger N."/>
            <person name="Kroth P.G."/>
            <person name="La Roche J."/>
            <person name="Lindquist E."/>
            <person name="Lommer M."/>
            <person name="Martin-Jezequel V."/>
            <person name="Lopez P.J."/>
            <person name="Lucas S."/>
            <person name="Mangogna M."/>
            <person name="McGinnis K."/>
            <person name="Medlin L.K."/>
            <person name="Montsant A."/>
            <person name="Oudot-Le Secq M.P."/>
            <person name="Napoli C."/>
            <person name="Obornik M."/>
            <person name="Parker M.S."/>
            <person name="Petit J.L."/>
            <person name="Porcel B.M."/>
            <person name="Poulsen N."/>
            <person name="Robison M."/>
            <person name="Rychlewski L."/>
            <person name="Rynearson T.A."/>
            <person name="Schmutz J."/>
            <person name="Shapiro H."/>
            <person name="Siaut M."/>
            <person name="Stanley M."/>
            <person name="Sussman M.R."/>
            <person name="Taylor A.R."/>
            <person name="Vardi A."/>
            <person name="von Dassow P."/>
            <person name="Vyverman W."/>
            <person name="Willis A."/>
            <person name="Wyrwicz L.S."/>
            <person name="Rokhsar D.S."/>
            <person name="Weissenbach J."/>
            <person name="Armbrust E.V."/>
            <person name="Green B.R."/>
            <person name="Van de Peer Y."/>
            <person name="Grigoriev I.V."/>
        </authorList>
    </citation>
    <scope>NUCLEOTIDE SEQUENCE [LARGE SCALE GENOMIC DNA]</scope>
    <source>
        <strain evidence="18 19">CCMP1335</strain>
    </source>
</reference>
<sequence length="1002" mass="112449">MSNAIRGDGFDDGCLDGDDDAGVIDGGGGDERSSKTILVPMPAFDQAERMFQLASSDRRTKGGGSGQPPAPPKGPLFNTSSPWKTDDTTDTCYEVRGSSTTSTTMPSLVIFRCFSSSFTTRPFAGDDLHILCLILGSYRFIQSICLLALLVHAYITTARGEDIYVNGIPPYCPQYNSYNFTFQLLASEVTYEAQREDGYSAYLILALTYFVGDVAWLCMVWTAASIGSPTEPLKRDYYLRSIQRRVVTISCFIFAITNSQPFTPFSKLLKIKMFATNFFPLLLLSIGVTRVWGLRHNNYGCGEDVPAPTNKPDDDVWFVLFCILLITYALELLVFPAMFANSIIRLLRKHKLFDRKRVEGRGGKASRFEFKLGMTLKLLHGMQQLNFINESIEQRNKGEEYHQLINRACMSYHELLLTVTLKLDTEVTVGDTETDPDDPFVDVDNRKKLHKRRSMMVLQANDSGNGYEIRERRLLLESNETDNSTMKEAAHFATYASCIYFKLMNTVFEDFMLGEKVEKFTRPLATLFLPDFGLGSIGIEHANLIHASFENGISETPYAILVDDQVKKVVIVIRGTRSLEDLVVDLQFVPEELTKVGAVCGFAGKGHYCHKGFLTRSKWMYNDIFKSKVLKTLYSDSSPFAKYPLVVCGHSLGGGCAAILALLLKPSFPSLKCFAYEPPGCLFDDKLAEMSEDFITSFVRNDDLVPRLSYHNLESVRDEMLQVFTQIKVPKIEVFFDLRAPCPDRFVAQRNAKLLMPNEDVSSETEFYKRLAKFRAERNEKNMAGVNRVQLYLPGKIIHLVDTKGDGKSSSYAAYWAHRKEFNQLILSSRMYADHDIHSLVDIINDTRLVGDLHSVSLAFHNAPLIFVDDDEVPDTDTRLFMCCSNHGKLPTVLSILGAVALSLFAYARATCEFLRAEVVLEGTPGVLTFMFGLDTYKLVQCKEDMCSSLSDLEQVGSCVPFPPMFGELGASMEAARVFALISTITGFVSVIWLWVTMGWCY</sequence>
<keyword evidence="7" id="KW-0378">Hydrolase</keyword>
<keyword evidence="10 16" id="KW-1133">Transmembrane helix</keyword>
<evidence type="ECO:0000256" key="13">
    <source>
        <dbReference type="ARBA" id="ARBA00024531"/>
    </source>
</evidence>
<evidence type="ECO:0000313" key="18">
    <source>
        <dbReference type="EMBL" id="EED87854.1"/>
    </source>
</evidence>
<feature type="transmembrane region" description="Helical" evidence="16">
    <location>
        <begin position="975"/>
        <end position="996"/>
    </location>
</feature>